<dbReference type="Proteomes" id="UP000279259">
    <property type="component" value="Unassembled WGS sequence"/>
</dbReference>
<evidence type="ECO:0000256" key="10">
    <source>
        <dbReference type="ARBA" id="ARBA00023222"/>
    </source>
</evidence>
<keyword evidence="6" id="KW-0963">Cytoplasm</keyword>
<dbReference type="GO" id="GO:0005737">
    <property type="term" value="C:cytoplasm"/>
    <property type="evidence" value="ECO:0007669"/>
    <property type="project" value="UniProtKB-SubCell"/>
</dbReference>
<comment type="catalytic activity">
    <reaction evidence="12">
        <text>chorismate = prephenate</text>
        <dbReference type="Rhea" id="RHEA:13897"/>
        <dbReference type="ChEBI" id="CHEBI:29748"/>
        <dbReference type="ChEBI" id="CHEBI:29934"/>
        <dbReference type="EC" id="5.4.99.5"/>
    </reaction>
    <physiologicalReaction direction="left-to-right" evidence="12">
        <dbReference type="Rhea" id="RHEA:13898"/>
    </physiologicalReaction>
</comment>
<gene>
    <name evidence="14" type="primary">ARO7</name>
    <name evidence="14" type="ORF">EHS25_003487</name>
</gene>
<dbReference type="InterPro" id="IPR008238">
    <property type="entry name" value="Chorismate_mutase_AroQ_euk"/>
</dbReference>
<evidence type="ECO:0000256" key="6">
    <source>
        <dbReference type="ARBA" id="ARBA00022490"/>
    </source>
</evidence>
<dbReference type="InterPro" id="IPR036263">
    <property type="entry name" value="Chorismate_II_sf"/>
</dbReference>
<name>A0A427Y7D7_9TREE</name>
<sequence length="289" mass="32135">MNFTTGATVAELLSLETIRSQLIRLEDTIIFSLIERAQFAHNARIYEPGAFKEEMGFDGSWLEWFLYEIETFHAKARRYTSPDEQPFTPLNKLPSPVITPQTFPAILYPPAADHPSVNANSRILDFYVKHIVPGITSGPDRLADDGNYGSAATRDVEVLQALSRRIHFGMFVSESKFLSAPHDFIPHILASPPNSDALAALITKPAVEAKLLVRLANKARVYGCEMDADGRVVANPDGGRGKIDIEEVVGLYRDWVIPLTKDVEVDYLIHRLDGVPQETIDAWMSKASA</sequence>
<dbReference type="STRING" id="1890683.A0A427Y7D7"/>
<dbReference type="PANTHER" id="PTHR21145">
    <property type="entry name" value="CHORISMATE MUTASE"/>
    <property type="match status" value="1"/>
</dbReference>
<dbReference type="Gene3D" id="1.10.590.10">
    <property type="entry name" value="Chorismate mutase, AroQ class superfamily, eukaryotic"/>
    <property type="match status" value="1"/>
</dbReference>
<dbReference type="UniPathway" id="UPA00120">
    <property type="reaction ID" value="UER00203"/>
</dbReference>
<evidence type="ECO:0000256" key="7">
    <source>
        <dbReference type="ARBA" id="ARBA00022498"/>
    </source>
</evidence>
<dbReference type="GO" id="GO:0006571">
    <property type="term" value="P:tyrosine biosynthetic process"/>
    <property type="evidence" value="ECO:0007669"/>
    <property type="project" value="UniProtKB-KW"/>
</dbReference>
<keyword evidence="8 13" id="KW-0028">Amino-acid biosynthesis</keyword>
<comment type="subcellular location">
    <subcellularLocation>
        <location evidence="1">Cytoplasm</location>
    </subcellularLocation>
</comment>
<dbReference type="AlphaFoldDB" id="A0A427Y7D7"/>
<dbReference type="GO" id="GO:0004106">
    <property type="term" value="F:chorismate mutase activity"/>
    <property type="evidence" value="ECO:0007669"/>
    <property type="project" value="UniProtKB-UniRule"/>
</dbReference>
<evidence type="ECO:0000256" key="9">
    <source>
        <dbReference type="ARBA" id="ARBA00023141"/>
    </source>
</evidence>
<evidence type="ECO:0000256" key="8">
    <source>
        <dbReference type="ARBA" id="ARBA00022605"/>
    </source>
</evidence>
<reference evidence="14 15" key="1">
    <citation type="submission" date="2018-11" db="EMBL/GenBank/DDBJ databases">
        <title>Genome sequence of Saitozyma podzolica DSM 27192.</title>
        <authorList>
            <person name="Aliyu H."/>
            <person name="Gorte O."/>
            <person name="Ochsenreither K."/>
        </authorList>
    </citation>
    <scope>NUCLEOTIDE SEQUENCE [LARGE SCALE GENOMIC DNA]</scope>
    <source>
        <strain evidence="14 15">DSM 27192</strain>
    </source>
</reference>
<dbReference type="PANTHER" id="PTHR21145:SF12">
    <property type="entry name" value="CHORISMATE MUTASE"/>
    <property type="match status" value="1"/>
</dbReference>
<dbReference type="OrthoDB" id="191918at2759"/>
<evidence type="ECO:0000256" key="3">
    <source>
        <dbReference type="ARBA" id="ARBA00011738"/>
    </source>
</evidence>
<evidence type="ECO:0000256" key="1">
    <source>
        <dbReference type="ARBA" id="ARBA00004496"/>
    </source>
</evidence>
<protein>
    <recommendedName>
        <fullName evidence="5 13">Chorismate mutase</fullName>
        <ecNumber evidence="4 13">5.4.99.5</ecNumber>
    </recommendedName>
</protein>
<dbReference type="PROSITE" id="PS51169">
    <property type="entry name" value="CHORISMATE_MUT_3"/>
    <property type="match status" value="1"/>
</dbReference>
<dbReference type="EC" id="5.4.99.5" evidence="4 13"/>
<dbReference type="PIRSF" id="PIRSF017318">
    <property type="entry name" value="Chor_mut_AroQ_eu"/>
    <property type="match status" value="1"/>
</dbReference>
<dbReference type="InterPro" id="IPR037039">
    <property type="entry name" value="CM_AroQ_sf_eucaryotic"/>
</dbReference>
<dbReference type="EMBL" id="RSCD01000018">
    <property type="protein sequence ID" value="RSH86999.1"/>
    <property type="molecule type" value="Genomic_DNA"/>
</dbReference>
<keyword evidence="9 13" id="KW-0057">Aromatic amino acid biosynthesis</keyword>
<proteinExistence type="predicted"/>
<keyword evidence="11 13" id="KW-0413">Isomerase</keyword>
<keyword evidence="7" id="KW-0827">Tyrosine biosynthesis</keyword>
<evidence type="ECO:0000313" key="14">
    <source>
        <dbReference type="EMBL" id="RSH86999.1"/>
    </source>
</evidence>
<comment type="pathway">
    <text evidence="2">Metabolic intermediate biosynthesis; prephenate biosynthesis; prephenate from chorismate: step 1/1.</text>
</comment>
<evidence type="ECO:0000256" key="5">
    <source>
        <dbReference type="ARBA" id="ARBA00020296"/>
    </source>
</evidence>
<dbReference type="SUPFAM" id="SSF48600">
    <property type="entry name" value="Chorismate mutase II"/>
    <property type="match status" value="1"/>
</dbReference>
<dbReference type="NCBIfam" id="TIGR01802">
    <property type="entry name" value="CM_pl-yst"/>
    <property type="match status" value="1"/>
</dbReference>
<dbReference type="GO" id="GO:0046417">
    <property type="term" value="P:chorismate metabolic process"/>
    <property type="evidence" value="ECO:0007669"/>
    <property type="project" value="InterPro"/>
</dbReference>
<comment type="caution">
    <text evidence="14">The sequence shown here is derived from an EMBL/GenBank/DDBJ whole genome shotgun (WGS) entry which is preliminary data.</text>
</comment>
<evidence type="ECO:0000256" key="11">
    <source>
        <dbReference type="ARBA" id="ARBA00023235"/>
    </source>
</evidence>
<comment type="subunit">
    <text evidence="3">Homodimer.</text>
</comment>
<organism evidence="14 15">
    <name type="scientific">Saitozyma podzolica</name>
    <dbReference type="NCBI Taxonomy" id="1890683"/>
    <lineage>
        <taxon>Eukaryota</taxon>
        <taxon>Fungi</taxon>
        <taxon>Dikarya</taxon>
        <taxon>Basidiomycota</taxon>
        <taxon>Agaricomycotina</taxon>
        <taxon>Tremellomycetes</taxon>
        <taxon>Tremellales</taxon>
        <taxon>Trimorphomycetaceae</taxon>
        <taxon>Saitozyma</taxon>
    </lineage>
</organism>
<evidence type="ECO:0000256" key="2">
    <source>
        <dbReference type="ARBA" id="ARBA00004817"/>
    </source>
</evidence>
<dbReference type="FunFam" id="1.10.590.10:FF:000002">
    <property type="entry name" value="Chorismate mutase"/>
    <property type="match status" value="1"/>
</dbReference>
<dbReference type="GO" id="GO:0009094">
    <property type="term" value="P:L-phenylalanine biosynthetic process"/>
    <property type="evidence" value="ECO:0007669"/>
    <property type="project" value="UniProtKB-KW"/>
</dbReference>
<evidence type="ECO:0000256" key="4">
    <source>
        <dbReference type="ARBA" id="ARBA00012404"/>
    </source>
</evidence>
<keyword evidence="15" id="KW-1185">Reference proteome</keyword>
<keyword evidence="10" id="KW-0584">Phenylalanine biosynthesis</keyword>
<evidence type="ECO:0000256" key="13">
    <source>
        <dbReference type="PIRNR" id="PIRNR017318"/>
    </source>
</evidence>
<evidence type="ECO:0000256" key="12">
    <source>
        <dbReference type="ARBA" id="ARBA00023979"/>
    </source>
</evidence>
<evidence type="ECO:0000313" key="15">
    <source>
        <dbReference type="Proteomes" id="UP000279259"/>
    </source>
</evidence>
<accession>A0A427Y7D7</accession>